<name>A0A0C9WWB3_9AGAR</name>
<keyword evidence="2" id="KW-1185">Reference proteome</keyword>
<evidence type="ECO:0000313" key="1">
    <source>
        <dbReference type="EMBL" id="KIJ89551.1"/>
    </source>
</evidence>
<evidence type="ECO:0008006" key="3">
    <source>
        <dbReference type="Google" id="ProtNLM"/>
    </source>
</evidence>
<sequence length="206" mass="22723">MIFAGDFAQLMPVQGQALYNGNVGTSVDASMSECGQQSAIGKALWHQVTTVVILRKNMRQNTQSVEDAKLRTALENMRYAACTADDIKFLRSRVAGRRPDQPRLADKRFRNVSIITALNSQKDRINELGSARFAADTGQALTDFYSMDTLGVECDPVTGKKPRGRPKKTTICKTISPKLQNILWNLRHSASEHVPGKLSLCIGMPV</sequence>
<feature type="non-terminal residue" evidence="1">
    <location>
        <position position="206"/>
    </location>
</feature>
<dbReference type="HOGENOM" id="CLU_115680_0_0_1"/>
<proteinExistence type="predicted"/>
<reference evidence="2" key="2">
    <citation type="submission" date="2015-01" db="EMBL/GenBank/DDBJ databases">
        <title>Evolutionary Origins and Diversification of the Mycorrhizal Mutualists.</title>
        <authorList>
            <consortium name="DOE Joint Genome Institute"/>
            <consortium name="Mycorrhizal Genomics Consortium"/>
            <person name="Kohler A."/>
            <person name="Kuo A."/>
            <person name="Nagy L.G."/>
            <person name="Floudas D."/>
            <person name="Copeland A."/>
            <person name="Barry K.W."/>
            <person name="Cichocki N."/>
            <person name="Veneault-Fourrey C."/>
            <person name="LaButti K."/>
            <person name="Lindquist E.A."/>
            <person name="Lipzen A."/>
            <person name="Lundell T."/>
            <person name="Morin E."/>
            <person name="Murat C."/>
            <person name="Riley R."/>
            <person name="Ohm R."/>
            <person name="Sun H."/>
            <person name="Tunlid A."/>
            <person name="Henrissat B."/>
            <person name="Grigoriev I.V."/>
            <person name="Hibbett D.S."/>
            <person name="Martin F."/>
        </authorList>
    </citation>
    <scope>NUCLEOTIDE SEQUENCE [LARGE SCALE GENOMIC DNA]</scope>
    <source>
        <strain evidence="2">LaAM-08-1</strain>
    </source>
</reference>
<dbReference type="EMBL" id="KN839620">
    <property type="protein sequence ID" value="KIJ89551.1"/>
    <property type="molecule type" value="Genomic_DNA"/>
</dbReference>
<gene>
    <name evidence="1" type="ORF">K443DRAFT_54364</name>
</gene>
<accession>A0A0C9WWB3</accession>
<organism evidence="1 2">
    <name type="scientific">Laccaria amethystina LaAM-08-1</name>
    <dbReference type="NCBI Taxonomy" id="1095629"/>
    <lineage>
        <taxon>Eukaryota</taxon>
        <taxon>Fungi</taxon>
        <taxon>Dikarya</taxon>
        <taxon>Basidiomycota</taxon>
        <taxon>Agaricomycotina</taxon>
        <taxon>Agaricomycetes</taxon>
        <taxon>Agaricomycetidae</taxon>
        <taxon>Agaricales</taxon>
        <taxon>Agaricineae</taxon>
        <taxon>Hydnangiaceae</taxon>
        <taxon>Laccaria</taxon>
    </lineage>
</organism>
<dbReference type="Proteomes" id="UP000054477">
    <property type="component" value="Unassembled WGS sequence"/>
</dbReference>
<dbReference type="AlphaFoldDB" id="A0A0C9WWB3"/>
<dbReference type="STRING" id="1095629.A0A0C9WWB3"/>
<evidence type="ECO:0000313" key="2">
    <source>
        <dbReference type="Proteomes" id="UP000054477"/>
    </source>
</evidence>
<dbReference type="OrthoDB" id="432234at2759"/>
<reference evidence="1 2" key="1">
    <citation type="submission" date="2014-04" db="EMBL/GenBank/DDBJ databases">
        <authorList>
            <consortium name="DOE Joint Genome Institute"/>
            <person name="Kuo A."/>
            <person name="Kohler A."/>
            <person name="Nagy L.G."/>
            <person name="Floudas D."/>
            <person name="Copeland A."/>
            <person name="Barry K.W."/>
            <person name="Cichocki N."/>
            <person name="Veneault-Fourrey C."/>
            <person name="LaButti K."/>
            <person name="Lindquist E.A."/>
            <person name="Lipzen A."/>
            <person name="Lundell T."/>
            <person name="Morin E."/>
            <person name="Murat C."/>
            <person name="Sun H."/>
            <person name="Tunlid A."/>
            <person name="Henrissat B."/>
            <person name="Grigoriev I.V."/>
            <person name="Hibbett D.S."/>
            <person name="Martin F."/>
            <person name="Nordberg H.P."/>
            <person name="Cantor M.N."/>
            <person name="Hua S.X."/>
        </authorList>
    </citation>
    <scope>NUCLEOTIDE SEQUENCE [LARGE SCALE GENOMIC DNA]</scope>
    <source>
        <strain evidence="1 2">LaAM-08-1</strain>
    </source>
</reference>
<protein>
    <recommendedName>
        <fullName evidence="3">ATP-dependent DNA helicase</fullName>
    </recommendedName>
</protein>